<evidence type="ECO:0008006" key="5">
    <source>
        <dbReference type="Google" id="ProtNLM"/>
    </source>
</evidence>
<evidence type="ECO:0000313" key="4">
    <source>
        <dbReference type="Proteomes" id="UP000316921"/>
    </source>
</evidence>
<dbReference type="PANTHER" id="PTHR36220">
    <property type="entry name" value="UNNAMED PRODUCT"/>
    <property type="match status" value="1"/>
</dbReference>
<proteinExistence type="predicted"/>
<protein>
    <recommendedName>
        <fullName evidence="5">FG-GAP repeat protein</fullName>
    </recommendedName>
</protein>
<feature type="signal peptide" evidence="2">
    <location>
        <begin position="1"/>
        <end position="20"/>
    </location>
</feature>
<dbReference type="RefSeq" id="WP_145065452.1">
    <property type="nucleotide sequence ID" value="NZ_CP036287.1"/>
</dbReference>
<accession>A0A518BK66</accession>
<dbReference type="KEGG" id="pbap:Pla133_24480"/>
<dbReference type="InterPro" id="IPR028994">
    <property type="entry name" value="Integrin_alpha_N"/>
</dbReference>
<dbReference type="PANTHER" id="PTHR36220:SF1">
    <property type="entry name" value="GAMMA TUBULIN COMPLEX COMPONENT C-TERMINAL DOMAIN-CONTAINING PROTEIN"/>
    <property type="match status" value="1"/>
</dbReference>
<dbReference type="Proteomes" id="UP000316921">
    <property type="component" value="Chromosome"/>
</dbReference>
<dbReference type="EMBL" id="CP036287">
    <property type="protein sequence ID" value="QDU67366.1"/>
    <property type="molecule type" value="Genomic_DNA"/>
</dbReference>
<evidence type="ECO:0000256" key="2">
    <source>
        <dbReference type="SAM" id="SignalP"/>
    </source>
</evidence>
<dbReference type="Pfam" id="PF14312">
    <property type="entry name" value="FG-GAP_2"/>
    <property type="match status" value="2"/>
</dbReference>
<gene>
    <name evidence="3" type="ORF">Pla133_24480</name>
</gene>
<dbReference type="AlphaFoldDB" id="A0A518BK66"/>
<organism evidence="3 4">
    <name type="scientific">Engelhardtia mirabilis</name>
    <dbReference type="NCBI Taxonomy" id="2528011"/>
    <lineage>
        <taxon>Bacteria</taxon>
        <taxon>Pseudomonadati</taxon>
        <taxon>Planctomycetota</taxon>
        <taxon>Planctomycetia</taxon>
        <taxon>Planctomycetia incertae sedis</taxon>
        <taxon>Engelhardtia</taxon>
    </lineage>
</organism>
<evidence type="ECO:0000256" key="1">
    <source>
        <dbReference type="ARBA" id="ARBA00022729"/>
    </source>
</evidence>
<keyword evidence="1 2" id="KW-0732">Signal</keyword>
<reference evidence="3 4" key="1">
    <citation type="submission" date="2019-02" db="EMBL/GenBank/DDBJ databases">
        <title>Deep-cultivation of Planctomycetes and their phenomic and genomic characterization uncovers novel biology.</title>
        <authorList>
            <person name="Wiegand S."/>
            <person name="Jogler M."/>
            <person name="Boedeker C."/>
            <person name="Pinto D."/>
            <person name="Vollmers J."/>
            <person name="Rivas-Marin E."/>
            <person name="Kohn T."/>
            <person name="Peeters S.H."/>
            <person name="Heuer A."/>
            <person name="Rast P."/>
            <person name="Oberbeckmann S."/>
            <person name="Bunk B."/>
            <person name="Jeske O."/>
            <person name="Meyerdierks A."/>
            <person name="Storesund J.E."/>
            <person name="Kallscheuer N."/>
            <person name="Luecker S."/>
            <person name="Lage O.M."/>
            <person name="Pohl T."/>
            <person name="Merkel B.J."/>
            <person name="Hornburger P."/>
            <person name="Mueller R.-W."/>
            <person name="Bruemmer F."/>
            <person name="Labrenz M."/>
            <person name="Spormann A.M."/>
            <person name="Op den Camp H."/>
            <person name="Overmann J."/>
            <person name="Amann R."/>
            <person name="Jetten M.S.M."/>
            <person name="Mascher T."/>
            <person name="Medema M.H."/>
            <person name="Devos D.P."/>
            <person name="Kaster A.-K."/>
            <person name="Ovreas L."/>
            <person name="Rohde M."/>
            <person name="Galperin M.Y."/>
            <person name="Jogler C."/>
        </authorList>
    </citation>
    <scope>NUCLEOTIDE SEQUENCE [LARGE SCALE GENOMIC DNA]</scope>
    <source>
        <strain evidence="3 4">Pla133</strain>
    </source>
</reference>
<dbReference type="InterPro" id="IPR011043">
    <property type="entry name" value="Gal_Oxase/kelch_b-propeller"/>
</dbReference>
<dbReference type="Gene3D" id="2.130.10.130">
    <property type="entry name" value="Integrin alpha, N-terminal"/>
    <property type="match status" value="1"/>
</dbReference>
<dbReference type="SUPFAM" id="SSF50965">
    <property type="entry name" value="Galactose oxidase, central domain"/>
    <property type="match status" value="1"/>
</dbReference>
<evidence type="ECO:0000313" key="3">
    <source>
        <dbReference type="EMBL" id="QDU67366.1"/>
    </source>
</evidence>
<name>A0A518BK66_9BACT</name>
<feature type="chain" id="PRO_5022057510" description="FG-GAP repeat protein" evidence="2">
    <location>
        <begin position="21"/>
        <end position="543"/>
    </location>
</feature>
<dbReference type="InterPro" id="IPR013517">
    <property type="entry name" value="FG-GAP"/>
</dbReference>
<keyword evidence="4" id="KW-1185">Reference proteome</keyword>
<sequence precursor="true">MNAPLATLVASLLFPLPALAQCELESFEAPLNGLSGFGRGVELQSDRLVVSSAFARVGAHQSAGFVQVWAGGPSGWQQSQVLTAPIPAAVASFGLDIALSGQTLAISQRQPPLVRLYHQGSGGWTLSATLAPSPSGGSLQLYGERIALAGDRLAVGAPWYDVGGTNDDGAVYLYRRIAGAWELDVVLTGQQPGLTSNAQFGSDVALDGSRLLVGAPFDDSLLLDSGAACLFEAVAGGWSHVATLLPSPVASDPLAPILMGQRVALRGSLAACGAADGDVGGENVGGVYVFEEAAGWSTTALLLPADVAPQDRFGTGLAVDGSRVIAGSSRHGKPTGPRPTYIFERGVGGWEQTAKLQSSQTVSSAQIDELALDWVEVAVDGGVVAVGRNSGSPPLLGQDQGSVSLFSLPDKGGLSGCPPTLSLSAGGIQNLDFDGDSPLAGLIYLVLGSMTEPTSDLAVNGVVVPLGVDGYLSFTLSHPNTLPLQAGLGLLDPGGSARARFAIAPGTDPSLAGSKLLHALLAIDPAGPAVVSASNQVGLVLLP</sequence>